<feature type="transmembrane region" description="Helical" evidence="12">
    <location>
        <begin position="516"/>
        <end position="537"/>
    </location>
</feature>
<evidence type="ECO:0000256" key="3">
    <source>
        <dbReference type="ARBA" id="ARBA00008195"/>
    </source>
</evidence>
<feature type="transmembrane region" description="Helical" evidence="12">
    <location>
        <begin position="454"/>
        <end position="473"/>
    </location>
</feature>
<evidence type="ECO:0000256" key="1">
    <source>
        <dbReference type="ARBA" id="ARBA00003001"/>
    </source>
</evidence>
<dbReference type="InterPro" id="IPR007680">
    <property type="entry name" value="Arabino_trans_central"/>
</dbReference>
<dbReference type="GO" id="GO:0005886">
    <property type="term" value="C:plasma membrane"/>
    <property type="evidence" value="ECO:0007669"/>
    <property type="project" value="UniProtKB-SubCell"/>
</dbReference>
<accession>A0A0N9NBE9</accession>
<feature type="transmembrane region" description="Helical" evidence="12">
    <location>
        <begin position="605"/>
        <end position="622"/>
    </location>
</feature>
<protein>
    <submittedName>
        <fullName evidence="16">Cell shape-determining protein MreC</fullName>
    </submittedName>
</protein>
<dbReference type="EMBL" id="CP011853">
    <property type="protein sequence ID" value="ALG84936.1"/>
    <property type="molecule type" value="Genomic_DNA"/>
</dbReference>
<keyword evidence="5" id="KW-0328">Glycosyltransferase</keyword>
<evidence type="ECO:0000256" key="6">
    <source>
        <dbReference type="ARBA" id="ARBA00022679"/>
    </source>
</evidence>
<keyword evidence="9 12" id="KW-0472">Membrane</keyword>
<feature type="transmembrane region" description="Helical" evidence="12">
    <location>
        <begin position="361"/>
        <end position="377"/>
    </location>
</feature>
<dbReference type="Proteomes" id="UP000063789">
    <property type="component" value="Chromosome"/>
</dbReference>
<keyword evidence="17" id="KW-1185">Reference proteome</keyword>
<feature type="transmembrane region" description="Helical" evidence="12">
    <location>
        <begin position="257"/>
        <end position="277"/>
    </location>
</feature>
<dbReference type="GO" id="GO:0071555">
    <property type="term" value="P:cell wall organization"/>
    <property type="evidence" value="ECO:0007669"/>
    <property type="project" value="UniProtKB-KW"/>
</dbReference>
<dbReference type="Gene3D" id="2.60.120.940">
    <property type="entry name" value="EmbC, C-terminal domain, subdomain 2"/>
    <property type="match status" value="1"/>
</dbReference>
<feature type="transmembrane region" description="Helical" evidence="12">
    <location>
        <begin position="696"/>
        <end position="716"/>
    </location>
</feature>
<feature type="transmembrane region" description="Helical" evidence="12">
    <location>
        <begin position="573"/>
        <end position="593"/>
    </location>
</feature>
<reference evidence="17" key="1">
    <citation type="submission" date="2015-06" db="EMBL/GenBank/DDBJ databases">
        <title>Complete genome sequence and metabolic analysis of phthalate degradation pathway in Gordonia sp. QH-11.</title>
        <authorList>
            <person name="Jin D."/>
            <person name="Kong X."/>
            <person name="Bai Z."/>
        </authorList>
    </citation>
    <scope>NUCLEOTIDE SEQUENCE [LARGE SCALE GENOMIC DNA]</scope>
    <source>
        <strain evidence="17">QH-11</strain>
    </source>
</reference>
<organism evidence="16 17">
    <name type="scientific">Gordonia phthalatica</name>
    <dbReference type="NCBI Taxonomy" id="1136941"/>
    <lineage>
        <taxon>Bacteria</taxon>
        <taxon>Bacillati</taxon>
        <taxon>Actinomycetota</taxon>
        <taxon>Actinomycetes</taxon>
        <taxon>Mycobacteriales</taxon>
        <taxon>Gordoniaceae</taxon>
        <taxon>Gordonia</taxon>
    </lineage>
</organism>
<dbReference type="RefSeq" id="WP_062392937.1">
    <property type="nucleotide sequence ID" value="NZ_CP011853.1"/>
</dbReference>
<sequence length="1119" mass="119797">MTDPTPNTTERSARTVVIAKTVAVVTGLLGILLALAAPLLPVTYTNAEIVWPQAASVDAAPTVENVVAPNVSYNPTSMDVSVPCSLASLLPENGGVLLSTVPKNGLNARQVGLFITATHDNILVTQRNAVLLAMPRAAAQSSPDCRIVVHADTTGTRGSVEGIPLDNATFDLPDSNARPQIIGVYTDLPKTAPIEGLSFRSTIDTRFSTSPTALKRTLLILGVLSTIASIIALAVLDARDGRKIRRLLPRGWWRPTIVDGFITVVLAAWAMIGGNTADDGYQVTVGRVAPGAGYLDNYYRYFGVPQDPFGWHYQYLAKWMEISTAIPWLRLLPFLFACVAWFLISRIAIPRLGRTVNASTVARWAAALAFLAVWLPFNNGLRVEPAITVGILLTWVLVERAIATGRFMPFALAIVSAAFTLTIHPVGAIAAVALLAALRPMLRRLQYRRRRDGLLPILIPLLASGLLVLYEIFADQPLATIIEGVKAQGVVGPTNKWWTEAMRWYILLNPTPDGSIARRVGIFVTILSALLVVLVLVRKHNVPGVATAALWRLVGVTGGAVAVLAFVPTKATHQMGVFASLAGPLAAAATAFVQPSILRRRCNRTFFAAASAYALAVAFAGRNQWWYVGSYGIPWADDTPHIAGIGLFWPIFAVAVALTALGLWQYYRDDASEQADETGDTPVPFQRGPARALEKLPMYSLVIVSAVMLAFNFMSFAKAARAQADSWSWASSNIDTFRGKPCALAEAVLVEPNPNDGLLAPANLPGKPTPGVGQALAGSQTAPAGFSPDGVATHLVSDEDKSSDGSDSSSQSAQAVGDAQREAPTTTDGTDSSATSDTSGGTTSSRGVNGSSVKLPFGLDQRKVPVLGTYGDKNGTGQLTSSWYQLPKRSPDRPLVTMSVAGQVESIDEVAQLRKGQSVRLEAGRVMPDGTVKTVASLTPFDSGGAPEWRNLRFPMSQIPGGATVVRVIVTDTSPSTDSWVAVTPPRASTMVTLNQLVGEEDPVLLDWEVAFAFPCQRPAGVVHGVLETPKWRITPDAEGERVNSARWMAGDYGGPLGITENELRPTEIPAYLKNDWARDWGSLQQYTPLLPQRDAALTLSDESHTGLWTPGPMRVIKN</sequence>
<comment type="subcellular location">
    <subcellularLocation>
        <location evidence="2">Cell membrane</location>
        <topology evidence="2">Multi-pass membrane protein</topology>
    </subcellularLocation>
</comment>
<evidence type="ECO:0000313" key="16">
    <source>
        <dbReference type="EMBL" id="ALG84936.1"/>
    </source>
</evidence>
<feature type="transmembrane region" description="Helical" evidence="12">
    <location>
        <begin position="410"/>
        <end position="442"/>
    </location>
</feature>
<keyword evidence="7 12" id="KW-0812">Transmembrane</keyword>
<dbReference type="InterPro" id="IPR040920">
    <property type="entry name" value="Arabino_trans_N"/>
</dbReference>
<evidence type="ECO:0000256" key="5">
    <source>
        <dbReference type="ARBA" id="ARBA00022676"/>
    </source>
</evidence>
<evidence type="ECO:0000259" key="15">
    <source>
        <dbReference type="Pfam" id="PF17689"/>
    </source>
</evidence>
<evidence type="ECO:0000259" key="13">
    <source>
        <dbReference type="Pfam" id="PF04602"/>
    </source>
</evidence>
<evidence type="ECO:0000256" key="12">
    <source>
        <dbReference type="SAM" id="Phobius"/>
    </source>
</evidence>
<evidence type="ECO:0000256" key="11">
    <source>
        <dbReference type="SAM" id="MobiDB-lite"/>
    </source>
</evidence>
<evidence type="ECO:0000256" key="8">
    <source>
        <dbReference type="ARBA" id="ARBA00022989"/>
    </source>
</evidence>
<feature type="transmembrane region" description="Helical" evidence="12">
    <location>
        <begin position="642"/>
        <end position="664"/>
    </location>
</feature>
<comment type="function">
    <text evidence="1">Arabinosyl transferase responsible for the polymerization of arabinose into the arabinan of arabinogalactan.</text>
</comment>
<feature type="transmembrane region" description="Helical" evidence="12">
    <location>
        <begin position="328"/>
        <end position="349"/>
    </location>
</feature>
<feature type="transmembrane region" description="Helical" evidence="12">
    <location>
        <begin position="21"/>
        <end position="40"/>
    </location>
</feature>
<evidence type="ECO:0000313" key="17">
    <source>
        <dbReference type="Proteomes" id="UP000063789"/>
    </source>
</evidence>
<dbReference type="InterPro" id="IPR032731">
    <property type="entry name" value="Arabino_trans_C"/>
</dbReference>
<dbReference type="Pfam" id="PF04602">
    <property type="entry name" value="Arabinose_trans"/>
    <property type="match status" value="1"/>
</dbReference>
<dbReference type="Pfam" id="PF17689">
    <property type="entry name" value="Arabino_trans_N"/>
    <property type="match status" value="1"/>
</dbReference>
<feature type="transmembrane region" description="Helical" evidence="12">
    <location>
        <begin position="218"/>
        <end position="236"/>
    </location>
</feature>
<dbReference type="STRING" id="1136941.ACH46_11050"/>
<feature type="transmembrane region" description="Helical" evidence="12">
    <location>
        <begin position="549"/>
        <end position="567"/>
    </location>
</feature>
<dbReference type="Pfam" id="PF14896">
    <property type="entry name" value="Arabino_trans_C"/>
    <property type="match status" value="1"/>
</dbReference>
<feature type="domain" description="Arabinosyltransferase C-terminal" evidence="14">
    <location>
        <begin position="714"/>
        <end position="1115"/>
    </location>
</feature>
<evidence type="ECO:0000256" key="2">
    <source>
        <dbReference type="ARBA" id="ARBA00004651"/>
    </source>
</evidence>
<dbReference type="GO" id="GO:0071766">
    <property type="term" value="P:Actinobacterium-type cell wall biogenesis"/>
    <property type="evidence" value="ECO:0007669"/>
    <property type="project" value="InterPro"/>
</dbReference>
<evidence type="ECO:0000259" key="14">
    <source>
        <dbReference type="Pfam" id="PF14896"/>
    </source>
</evidence>
<dbReference type="Gene3D" id="2.60.120.610">
    <property type="entry name" value="arabinofuranosyltransferase like domain"/>
    <property type="match status" value="1"/>
</dbReference>
<feature type="domain" description="Arabinofuranosyltransferase central" evidence="13">
    <location>
        <begin position="210"/>
        <end position="667"/>
    </location>
</feature>
<comment type="similarity">
    <text evidence="3">Belongs to the emb family.</text>
</comment>
<dbReference type="InterPro" id="IPR027451">
    <property type="entry name" value="EmbABC_dom1"/>
</dbReference>
<reference evidence="16 17" key="2">
    <citation type="journal article" date="2017" name="Int. J. Syst. Evol. Microbiol.">
        <title>Gordonia phthalatica sp. nov., a di-n-butyl phthalate-degrading bacterium isolated from activated sludge.</title>
        <authorList>
            <person name="Jin D."/>
            <person name="Kong X."/>
            <person name="Jia M."/>
            <person name="Yu X."/>
            <person name="Wang X."/>
            <person name="Zhuang X."/>
            <person name="Deng Y."/>
            <person name="Bai Z."/>
        </authorList>
    </citation>
    <scope>NUCLEOTIDE SEQUENCE [LARGE SCALE GENOMIC DNA]</scope>
    <source>
        <strain evidence="16 17">QH-11</strain>
    </source>
</reference>
<evidence type="ECO:0000256" key="10">
    <source>
        <dbReference type="ARBA" id="ARBA00023316"/>
    </source>
</evidence>
<proteinExistence type="inferred from homology"/>
<keyword evidence="8 12" id="KW-1133">Transmembrane helix</keyword>
<keyword evidence="10" id="KW-0961">Cell wall biogenesis/degradation</keyword>
<dbReference type="GO" id="GO:0052636">
    <property type="term" value="F:arabinosyltransferase activity"/>
    <property type="evidence" value="ECO:0007669"/>
    <property type="project" value="InterPro"/>
</dbReference>
<dbReference type="PATRIC" id="fig|1136941.3.peg.2256"/>
<keyword evidence="4" id="KW-1003">Cell membrane</keyword>
<dbReference type="AlphaFoldDB" id="A0A0N9NBE9"/>
<dbReference type="InterPro" id="IPR042486">
    <property type="entry name" value="Arabino_trans_C_2"/>
</dbReference>
<dbReference type="OrthoDB" id="3584570at2"/>
<dbReference type="KEGG" id="goq:ACH46_11050"/>
<gene>
    <name evidence="16" type="ORF">ACH46_11050</name>
</gene>
<evidence type="ECO:0000256" key="4">
    <source>
        <dbReference type="ARBA" id="ARBA00022475"/>
    </source>
</evidence>
<evidence type="ECO:0000256" key="7">
    <source>
        <dbReference type="ARBA" id="ARBA00022692"/>
    </source>
</evidence>
<evidence type="ECO:0000256" key="9">
    <source>
        <dbReference type="ARBA" id="ARBA00023136"/>
    </source>
</evidence>
<name>A0A0N9NBE9_9ACTN</name>
<feature type="domain" description="Arabinosyltransferas concanavalin like" evidence="15">
    <location>
        <begin position="44"/>
        <end position="206"/>
    </location>
</feature>
<feature type="compositionally biased region" description="Low complexity" evidence="11">
    <location>
        <begin position="825"/>
        <end position="852"/>
    </location>
</feature>
<feature type="region of interest" description="Disordered" evidence="11">
    <location>
        <begin position="759"/>
        <end position="856"/>
    </location>
</feature>
<keyword evidence="6" id="KW-0808">Transferase</keyword>